<dbReference type="OrthoDB" id="2735536at2759"/>
<dbReference type="SUPFAM" id="SSF51735">
    <property type="entry name" value="NAD(P)-binding Rossmann-fold domains"/>
    <property type="match status" value="1"/>
</dbReference>
<dbReference type="Pfam" id="PF01370">
    <property type="entry name" value="Epimerase"/>
    <property type="match status" value="1"/>
</dbReference>
<name>A0A167S142_CALVF</name>
<dbReference type="InterPro" id="IPR050425">
    <property type="entry name" value="NAD(P)_dehydrat-like"/>
</dbReference>
<feature type="domain" description="NAD-dependent epimerase/dehydratase" evidence="3">
    <location>
        <begin position="56"/>
        <end position="308"/>
    </location>
</feature>
<evidence type="ECO:0000259" key="3">
    <source>
        <dbReference type="Pfam" id="PF01370"/>
    </source>
</evidence>
<dbReference type="STRING" id="1330018.A0A167S142"/>
<organism evidence="4 5">
    <name type="scientific">Calocera viscosa (strain TUFC12733)</name>
    <dbReference type="NCBI Taxonomy" id="1330018"/>
    <lineage>
        <taxon>Eukaryota</taxon>
        <taxon>Fungi</taxon>
        <taxon>Dikarya</taxon>
        <taxon>Basidiomycota</taxon>
        <taxon>Agaricomycotina</taxon>
        <taxon>Dacrymycetes</taxon>
        <taxon>Dacrymycetales</taxon>
        <taxon>Dacrymycetaceae</taxon>
        <taxon>Calocera</taxon>
    </lineage>
</organism>
<keyword evidence="1" id="KW-0560">Oxidoreductase</keyword>
<dbReference type="EMBL" id="KV417266">
    <property type="protein sequence ID" value="KZP01478.1"/>
    <property type="molecule type" value="Genomic_DNA"/>
</dbReference>
<dbReference type="AlphaFoldDB" id="A0A167S142"/>
<dbReference type="Gene3D" id="3.40.50.720">
    <property type="entry name" value="NAD(P)-binding Rossmann-like Domain"/>
    <property type="match status" value="1"/>
</dbReference>
<keyword evidence="5" id="KW-1185">Reference proteome</keyword>
<comment type="similarity">
    <text evidence="2">Belongs to the NAD(P)-dependent epimerase/dehydratase family. Dihydroflavonol-4-reductase subfamily.</text>
</comment>
<dbReference type="GO" id="GO:0016616">
    <property type="term" value="F:oxidoreductase activity, acting on the CH-OH group of donors, NAD or NADP as acceptor"/>
    <property type="evidence" value="ECO:0007669"/>
    <property type="project" value="TreeGrafter"/>
</dbReference>
<dbReference type="PANTHER" id="PTHR10366:SF564">
    <property type="entry name" value="STEROL-4-ALPHA-CARBOXYLATE 3-DEHYDROGENASE, DECARBOXYLATING"/>
    <property type="match status" value="1"/>
</dbReference>
<reference evidence="4 5" key="1">
    <citation type="journal article" date="2016" name="Mol. Biol. Evol.">
        <title>Comparative Genomics of Early-Diverging Mushroom-Forming Fungi Provides Insights into the Origins of Lignocellulose Decay Capabilities.</title>
        <authorList>
            <person name="Nagy L.G."/>
            <person name="Riley R."/>
            <person name="Tritt A."/>
            <person name="Adam C."/>
            <person name="Daum C."/>
            <person name="Floudas D."/>
            <person name="Sun H."/>
            <person name="Yadav J.S."/>
            <person name="Pangilinan J."/>
            <person name="Larsson K.H."/>
            <person name="Matsuura K."/>
            <person name="Barry K."/>
            <person name="Labutti K."/>
            <person name="Kuo R."/>
            <person name="Ohm R.A."/>
            <person name="Bhattacharya S.S."/>
            <person name="Shirouzu T."/>
            <person name="Yoshinaga Y."/>
            <person name="Martin F.M."/>
            <person name="Grigoriev I.V."/>
            <person name="Hibbett D.S."/>
        </authorList>
    </citation>
    <scope>NUCLEOTIDE SEQUENCE [LARGE SCALE GENOMIC DNA]</scope>
    <source>
        <strain evidence="4 5">TUFC12733</strain>
    </source>
</reference>
<dbReference type="Proteomes" id="UP000076738">
    <property type="component" value="Unassembled WGS sequence"/>
</dbReference>
<dbReference type="InterPro" id="IPR001509">
    <property type="entry name" value="Epimerase_deHydtase"/>
</dbReference>
<accession>A0A167S142</accession>
<evidence type="ECO:0000256" key="1">
    <source>
        <dbReference type="ARBA" id="ARBA00023002"/>
    </source>
</evidence>
<evidence type="ECO:0000313" key="4">
    <source>
        <dbReference type="EMBL" id="KZP01478.1"/>
    </source>
</evidence>
<dbReference type="PANTHER" id="PTHR10366">
    <property type="entry name" value="NAD DEPENDENT EPIMERASE/DEHYDRATASE"/>
    <property type="match status" value="1"/>
</dbReference>
<gene>
    <name evidence="4" type="ORF">CALVIDRAFT_6295</name>
</gene>
<sequence>MRRRGVSARIKRQRRASSLNMSKKYSLDNATLNQALPLEPLSKRTEMSATASPAVVFVTGGNGFLGTTTVLELIKQGYKVKGTIRSQAKADAFNKKYPTQSSSIDWVVVPELTNEIDMTTATADVDYVIHMASPFRFNFKDSVKEVLEPARDVTLVTLKAAAKHPRIKRVLITSSFVAVWDLMKDGGLWPGKTFTADDWNPATWEQGATVPNPFFVYSVSKAIAEKAAFEFVEKEKPGFSITTLCPPIMYGPPIQPEVTTSNLNTSMSIIWSVLSGQSKEYPTTGLPVFVDVRDLAWLQVTALKNEKAANQRYLTISDHWYFEELAQIVKEEFPEQASRLPPVVRTEGPVHFGFDVSKTVDDFDIQWIPLRKSIVDTMKALYEMEKEEKAGKL</sequence>
<dbReference type="InterPro" id="IPR036291">
    <property type="entry name" value="NAD(P)-bd_dom_sf"/>
</dbReference>
<protein>
    <submittedName>
        <fullName evidence="4">NAD-P-binding protein</fullName>
    </submittedName>
</protein>
<evidence type="ECO:0000313" key="5">
    <source>
        <dbReference type="Proteomes" id="UP000076738"/>
    </source>
</evidence>
<evidence type="ECO:0000256" key="2">
    <source>
        <dbReference type="ARBA" id="ARBA00023445"/>
    </source>
</evidence>
<proteinExistence type="inferred from homology"/>